<sequence length="236" mass="27188">MWFRMYLIDYPHEDNVLKGGNEKLIEELKGLQHLNILRISIHNMVCLERFLSFNLLRCCTEALELSDFRESNVFNVLCLENLERLKKLQFCDCEIMEEIKMEKLHTLVSKETSCFHTLSEVIIMGCKKLKDVTWLMLAPNLRTLWITGCAKMKEILSEGKLSEVAEHLLGCATLPMSETPSSLHGCRELKKLPLNSDSAKGNRLSIEGSKDWWAAIEWENEATRNAFLPSFKSVYA</sequence>
<dbReference type="SUPFAM" id="SSF52047">
    <property type="entry name" value="RNI-like"/>
    <property type="match status" value="1"/>
</dbReference>
<dbReference type="Gene3D" id="3.80.10.10">
    <property type="entry name" value="Ribonuclease Inhibitor"/>
    <property type="match status" value="1"/>
</dbReference>
<gene>
    <name evidence="1" type="ORF">Godav_029161</name>
</gene>
<reference evidence="1 2" key="1">
    <citation type="journal article" date="2019" name="Genome Biol. Evol.">
        <title>Insights into the evolution of the New World diploid cottons (Gossypium, subgenus Houzingenia) based on genome sequencing.</title>
        <authorList>
            <person name="Grover C.E."/>
            <person name="Arick M.A. 2nd"/>
            <person name="Thrash A."/>
            <person name="Conover J.L."/>
            <person name="Sanders W.S."/>
            <person name="Peterson D.G."/>
            <person name="Frelichowski J.E."/>
            <person name="Scheffler J.A."/>
            <person name="Scheffler B.E."/>
            <person name="Wendel J.F."/>
        </authorList>
    </citation>
    <scope>NUCLEOTIDE SEQUENCE [LARGE SCALE GENOMIC DNA]</scope>
    <source>
        <strain evidence="1">27</strain>
        <tissue evidence="1">Leaf</tissue>
    </source>
</reference>
<evidence type="ECO:0000313" key="1">
    <source>
        <dbReference type="EMBL" id="MBA0637324.1"/>
    </source>
</evidence>
<comment type="caution">
    <text evidence="1">The sequence shown here is derived from an EMBL/GenBank/DDBJ whole genome shotgun (WGS) entry which is preliminary data.</text>
</comment>
<dbReference type="EMBL" id="JABFAC010248274">
    <property type="protein sequence ID" value="MBA0637324.1"/>
    <property type="molecule type" value="Genomic_DNA"/>
</dbReference>
<keyword evidence="2" id="KW-1185">Reference proteome</keyword>
<evidence type="ECO:0000313" key="2">
    <source>
        <dbReference type="Proteomes" id="UP000593561"/>
    </source>
</evidence>
<protein>
    <submittedName>
        <fullName evidence="1">Uncharacterized protein</fullName>
    </submittedName>
</protein>
<accession>A0A7J8TGR2</accession>
<proteinExistence type="predicted"/>
<organism evidence="1 2">
    <name type="scientific">Gossypium davidsonii</name>
    <name type="common">Davidson's cotton</name>
    <name type="synonym">Gossypium klotzschianum subsp. davidsonii</name>
    <dbReference type="NCBI Taxonomy" id="34287"/>
    <lineage>
        <taxon>Eukaryota</taxon>
        <taxon>Viridiplantae</taxon>
        <taxon>Streptophyta</taxon>
        <taxon>Embryophyta</taxon>
        <taxon>Tracheophyta</taxon>
        <taxon>Spermatophyta</taxon>
        <taxon>Magnoliopsida</taxon>
        <taxon>eudicotyledons</taxon>
        <taxon>Gunneridae</taxon>
        <taxon>Pentapetalae</taxon>
        <taxon>rosids</taxon>
        <taxon>malvids</taxon>
        <taxon>Malvales</taxon>
        <taxon>Malvaceae</taxon>
        <taxon>Malvoideae</taxon>
        <taxon>Gossypium</taxon>
    </lineage>
</organism>
<name>A0A7J8TGR2_GOSDV</name>
<dbReference type="Proteomes" id="UP000593561">
    <property type="component" value="Unassembled WGS sequence"/>
</dbReference>
<dbReference type="AlphaFoldDB" id="A0A7J8TGR2"/>
<dbReference type="InterPro" id="IPR032675">
    <property type="entry name" value="LRR_dom_sf"/>
</dbReference>